<evidence type="ECO:0000259" key="3">
    <source>
        <dbReference type="Pfam" id="PF00892"/>
    </source>
</evidence>
<feature type="transmembrane region" description="Helical" evidence="2">
    <location>
        <begin position="184"/>
        <end position="206"/>
    </location>
</feature>
<evidence type="ECO:0000313" key="4">
    <source>
        <dbReference type="EMBL" id="SCL49356.1"/>
    </source>
</evidence>
<evidence type="ECO:0000256" key="2">
    <source>
        <dbReference type="SAM" id="Phobius"/>
    </source>
</evidence>
<accession>A0A1C6U5M8</accession>
<gene>
    <name evidence="4" type="ORF">GA0070606_1455</name>
</gene>
<evidence type="ECO:0000313" key="5">
    <source>
        <dbReference type="Proteomes" id="UP000199001"/>
    </source>
</evidence>
<feature type="transmembrane region" description="Helical" evidence="2">
    <location>
        <begin position="153"/>
        <end position="172"/>
    </location>
</feature>
<keyword evidence="2" id="KW-1133">Transmembrane helix</keyword>
<dbReference type="RefSeq" id="WP_091096181.1">
    <property type="nucleotide sequence ID" value="NZ_FMHZ01000002.1"/>
</dbReference>
<feature type="transmembrane region" description="Helical" evidence="2">
    <location>
        <begin position="238"/>
        <end position="261"/>
    </location>
</feature>
<name>A0A1C6U5M8_9ACTN</name>
<dbReference type="SUPFAM" id="SSF103481">
    <property type="entry name" value="Multidrug resistance efflux transporter EmrE"/>
    <property type="match status" value="2"/>
</dbReference>
<dbReference type="Proteomes" id="UP000199001">
    <property type="component" value="Unassembled WGS sequence"/>
</dbReference>
<dbReference type="InterPro" id="IPR037185">
    <property type="entry name" value="EmrE-like"/>
</dbReference>
<dbReference type="STRING" id="47855.GA0070606_1455"/>
<organism evidence="4 5">
    <name type="scientific">Micromonospora citrea</name>
    <dbReference type="NCBI Taxonomy" id="47855"/>
    <lineage>
        <taxon>Bacteria</taxon>
        <taxon>Bacillati</taxon>
        <taxon>Actinomycetota</taxon>
        <taxon>Actinomycetes</taxon>
        <taxon>Micromonosporales</taxon>
        <taxon>Micromonosporaceae</taxon>
        <taxon>Micromonospora</taxon>
    </lineage>
</organism>
<keyword evidence="2" id="KW-0812">Transmembrane</keyword>
<dbReference type="EMBL" id="FMHZ01000002">
    <property type="protein sequence ID" value="SCL49356.1"/>
    <property type="molecule type" value="Genomic_DNA"/>
</dbReference>
<feature type="domain" description="EamA" evidence="3">
    <location>
        <begin position="3"/>
        <end position="133"/>
    </location>
</feature>
<sequence>MSMGITLALLAALGYGAADFVGGAGARRVPSMSIVFAGQLTGAAAMLTVALVSPGAPTLAHLAWGPLAGVGSAAGSIFLLRGLSRGHMSVVAPTSAVGAAVLPVLAGLAGGERPVTLAWIGLALAMPGIWLLSRQVPNHTEAVGSEASAAGRGAFVDGLLGGLGFGVLFVALGQIPESAGTLPLALNQLTGALVTVAFATAVRQTWRPGRSAAGWGIATGLLGVSGSFAFVEARHLTDLGVVAVLASFYPAVTVLLARTLLGERLGIGQRLGLVFCSAAVGLIAAG</sequence>
<keyword evidence="2" id="KW-0472">Membrane</keyword>
<reference evidence="5" key="1">
    <citation type="submission" date="2016-06" db="EMBL/GenBank/DDBJ databases">
        <authorList>
            <person name="Varghese N."/>
            <person name="Submissions Spin"/>
        </authorList>
    </citation>
    <scope>NUCLEOTIDE SEQUENCE [LARGE SCALE GENOMIC DNA]</scope>
    <source>
        <strain evidence="5">DSM 43903</strain>
    </source>
</reference>
<feature type="transmembrane region" description="Helical" evidence="2">
    <location>
        <begin position="59"/>
        <end position="80"/>
    </location>
</feature>
<dbReference type="Gene3D" id="1.10.3730.20">
    <property type="match status" value="1"/>
</dbReference>
<keyword evidence="5" id="KW-1185">Reference proteome</keyword>
<feature type="domain" description="EamA" evidence="3">
    <location>
        <begin position="159"/>
        <end position="283"/>
    </location>
</feature>
<feature type="transmembrane region" description="Helical" evidence="2">
    <location>
        <begin position="86"/>
        <end position="108"/>
    </location>
</feature>
<evidence type="ECO:0000256" key="1">
    <source>
        <dbReference type="ARBA" id="ARBA00007362"/>
    </source>
</evidence>
<dbReference type="OrthoDB" id="68076at2"/>
<dbReference type="Pfam" id="PF00892">
    <property type="entry name" value="EamA"/>
    <property type="match status" value="2"/>
</dbReference>
<proteinExistence type="inferred from homology"/>
<protein>
    <submittedName>
        <fullName evidence="4">Uncharacterized membrane protein</fullName>
    </submittedName>
</protein>
<feature type="transmembrane region" description="Helical" evidence="2">
    <location>
        <begin position="34"/>
        <end position="52"/>
    </location>
</feature>
<feature type="transmembrane region" description="Helical" evidence="2">
    <location>
        <begin position="212"/>
        <end position="231"/>
    </location>
</feature>
<comment type="similarity">
    <text evidence="1">Belongs to the EamA transporter family.</text>
</comment>
<dbReference type="InterPro" id="IPR000620">
    <property type="entry name" value="EamA_dom"/>
</dbReference>
<feature type="transmembrane region" description="Helical" evidence="2">
    <location>
        <begin position="115"/>
        <end position="133"/>
    </location>
</feature>
<dbReference type="AlphaFoldDB" id="A0A1C6U5M8"/>
<dbReference type="GO" id="GO:0016020">
    <property type="term" value="C:membrane"/>
    <property type="evidence" value="ECO:0007669"/>
    <property type="project" value="InterPro"/>
</dbReference>